<accession>A0A0G4I0K8</accession>
<dbReference type="SUPFAM" id="SSF54928">
    <property type="entry name" value="RNA-binding domain, RBD"/>
    <property type="match status" value="1"/>
</dbReference>
<gene>
    <name evidence="1" type="ORF">Cvel_34387</name>
</gene>
<dbReference type="Gene3D" id="3.30.70.330">
    <property type="match status" value="2"/>
</dbReference>
<sequence length="133" mass="15193">MLKDFPETAVLRDFHNLTDRDPSSEYPKVFIRTAQRLAFMEFEDEESATNFFRLYRNGGVQIAGGNASVEWSRRTEVETQKEINEKLAKTKTCRCVLVHVMAVKTDFNVERVKEVFSPCGNLVKVSSGVPVCR</sequence>
<dbReference type="PhylomeDB" id="A0A0G4I0K8"/>
<name>A0A0G4I0K8_9ALVE</name>
<proteinExistence type="predicted"/>
<reference evidence="1" key="1">
    <citation type="submission" date="2014-11" db="EMBL/GenBank/DDBJ databases">
        <authorList>
            <person name="Otto D Thomas"/>
            <person name="Naeem Raeece"/>
        </authorList>
    </citation>
    <scope>NUCLEOTIDE SEQUENCE</scope>
</reference>
<dbReference type="AlphaFoldDB" id="A0A0G4I0K8"/>
<dbReference type="InterPro" id="IPR012677">
    <property type="entry name" value="Nucleotide-bd_a/b_plait_sf"/>
</dbReference>
<dbReference type="InterPro" id="IPR035979">
    <property type="entry name" value="RBD_domain_sf"/>
</dbReference>
<dbReference type="GO" id="GO:0003676">
    <property type="term" value="F:nucleic acid binding"/>
    <property type="evidence" value="ECO:0007669"/>
    <property type="project" value="InterPro"/>
</dbReference>
<dbReference type="EMBL" id="CDMZ01004637">
    <property type="protein sequence ID" value="CEM50337.1"/>
    <property type="molecule type" value="Genomic_DNA"/>
</dbReference>
<protein>
    <recommendedName>
        <fullName evidence="2">RRM domain-containing protein</fullName>
    </recommendedName>
</protein>
<evidence type="ECO:0008006" key="2">
    <source>
        <dbReference type="Google" id="ProtNLM"/>
    </source>
</evidence>
<evidence type="ECO:0000313" key="1">
    <source>
        <dbReference type="EMBL" id="CEM50337.1"/>
    </source>
</evidence>
<organism evidence="1">
    <name type="scientific">Chromera velia CCMP2878</name>
    <dbReference type="NCBI Taxonomy" id="1169474"/>
    <lineage>
        <taxon>Eukaryota</taxon>
        <taxon>Sar</taxon>
        <taxon>Alveolata</taxon>
        <taxon>Colpodellida</taxon>
        <taxon>Chromeraceae</taxon>
        <taxon>Chromera</taxon>
    </lineage>
</organism>
<dbReference type="VEuPathDB" id="CryptoDB:Cvel_34387"/>